<dbReference type="InterPro" id="IPR046335">
    <property type="entry name" value="LacI/GalR-like_sensor"/>
</dbReference>
<reference evidence="5 6" key="1">
    <citation type="submission" date="2019-07" db="EMBL/GenBank/DDBJ databases">
        <title>Thalassofilum flectens gen. nov., sp. nov., a novel moderate thermophilic anaerobe from a shallow sea hot spring in Kunashir Island (Russia), representing a new family in the order Bacteroidales, and proposal of Thalassofilacea fam. nov.</title>
        <authorList>
            <person name="Kochetkova T.V."/>
            <person name="Podosokorskaya O.A."/>
            <person name="Novikov A."/>
            <person name="Elcheninov A.G."/>
            <person name="Toshchakov S.V."/>
            <person name="Kublanov I.V."/>
        </authorList>
    </citation>
    <scope>NUCLEOTIDE SEQUENCE [LARGE SCALE GENOMIC DNA]</scope>
    <source>
        <strain evidence="5 6">38-H</strain>
    </source>
</reference>
<dbReference type="InterPro" id="IPR010982">
    <property type="entry name" value="Lambda_DNA-bd_dom_sf"/>
</dbReference>
<dbReference type="PANTHER" id="PTHR30146">
    <property type="entry name" value="LACI-RELATED TRANSCRIPTIONAL REPRESSOR"/>
    <property type="match status" value="1"/>
</dbReference>
<dbReference type="Pfam" id="PF00356">
    <property type="entry name" value="LacI"/>
    <property type="match status" value="1"/>
</dbReference>
<evidence type="ECO:0000256" key="2">
    <source>
        <dbReference type="ARBA" id="ARBA00023125"/>
    </source>
</evidence>
<keyword evidence="6" id="KW-1185">Reference proteome</keyword>
<dbReference type="InterPro" id="IPR000843">
    <property type="entry name" value="HTH_LacI"/>
</dbReference>
<dbReference type="EMBL" id="CP041345">
    <property type="protein sequence ID" value="QKG80801.1"/>
    <property type="molecule type" value="Genomic_DNA"/>
</dbReference>
<dbReference type="PROSITE" id="PS50932">
    <property type="entry name" value="HTH_LACI_2"/>
    <property type="match status" value="1"/>
</dbReference>
<dbReference type="RefSeq" id="WP_173075916.1">
    <property type="nucleotide sequence ID" value="NZ_CP041345.1"/>
</dbReference>
<protein>
    <submittedName>
        <fullName evidence="5">LacI family transcriptional regulator</fullName>
    </submittedName>
</protein>
<accession>A0A7D4BSZ7</accession>
<name>A0A7D4BSZ7_9BACT</name>
<dbReference type="GO" id="GO:0003700">
    <property type="term" value="F:DNA-binding transcription factor activity"/>
    <property type="evidence" value="ECO:0007669"/>
    <property type="project" value="TreeGrafter"/>
</dbReference>
<feature type="domain" description="HTH lacI-type" evidence="4">
    <location>
        <begin position="5"/>
        <end position="62"/>
    </location>
</feature>
<dbReference type="Gene3D" id="3.40.50.2300">
    <property type="match status" value="2"/>
</dbReference>
<dbReference type="InterPro" id="IPR028082">
    <property type="entry name" value="Peripla_BP_I"/>
</dbReference>
<organism evidence="5 6">
    <name type="scientific">Tenuifilum thalassicum</name>
    <dbReference type="NCBI Taxonomy" id="2590900"/>
    <lineage>
        <taxon>Bacteria</taxon>
        <taxon>Pseudomonadati</taxon>
        <taxon>Bacteroidota</taxon>
        <taxon>Bacteroidia</taxon>
        <taxon>Bacteroidales</taxon>
        <taxon>Tenuifilaceae</taxon>
        <taxon>Tenuifilum</taxon>
    </lineage>
</organism>
<dbReference type="Proteomes" id="UP000500961">
    <property type="component" value="Chromosome"/>
</dbReference>
<dbReference type="Pfam" id="PF13377">
    <property type="entry name" value="Peripla_BP_3"/>
    <property type="match status" value="1"/>
</dbReference>
<keyword evidence="2" id="KW-0238">DNA-binding</keyword>
<evidence type="ECO:0000259" key="4">
    <source>
        <dbReference type="PROSITE" id="PS50932"/>
    </source>
</evidence>
<evidence type="ECO:0000256" key="3">
    <source>
        <dbReference type="ARBA" id="ARBA00023163"/>
    </source>
</evidence>
<evidence type="ECO:0000256" key="1">
    <source>
        <dbReference type="ARBA" id="ARBA00023015"/>
    </source>
</evidence>
<dbReference type="KEGG" id="ttz:FHG85_11175"/>
<dbReference type="SUPFAM" id="SSF53822">
    <property type="entry name" value="Periplasmic binding protein-like I"/>
    <property type="match status" value="1"/>
</dbReference>
<keyword evidence="1" id="KW-0805">Transcription regulation</keyword>
<proteinExistence type="predicted"/>
<dbReference type="SMART" id="SM00354">
    <property type="entry name" value="HTH_LACI"/>
    <property type="match status" value="1"/>
</dbReference>
<dbReference type="PANTHER" id="PTHR30146:SF109">
    <property type="entry name" value="HTH-TYPE TRANSCRIPTIONAL REGULATOR GALS"/>
    <property type="match status" value="1"/>
</dbReference>
<dbReference type="SUPFAM" id="SSF47413">
    <property type="entry name" value="lambda repressor-like DNA-binding domains"/>
    <property type="match status" value="1"/>
</dbReference>
<dbReference type="GO" id="GO:0000976">
    <property type="term" value="F:transcription cis-regulatory region binding"/>
    <property type="evidence" value="ECO:0007669"/>
    <property type="project" value="TreeGrafter"/>
</dbReference>
<dbReference type="CDD" id="cd01392">
    <property type="entry name" value="HTH_LacI"/>
    <property type="match status" value="1"/>
</dbReference>
<dbReference type="Gene3D" id="1.10.260.40">
    <property type="entry name" value="lambda repressor-like DNA-binding domains"/>
    <property type="match status" value="1"/>
</dbReference>
<gene>
    <name evidence="5" type="ORF">FHG85_11175</name>
</gene>
<dbReference type="AlphaFoldDB" id="A0A7D4BSZ7"/>
<keyword evidence="3" id="KW-0804">Transcription</keyword>
<evidence type="ECO:0000313" key="6">
    <source>
        <dbReference type="Proteomes" id="UP000500961"/>
    </source>
</evidence>
<evidence type="ECO:0000313" key="5">
    <source>
        <dbReference type="EMBL" id="QKG80801.1"/>
    </source>
</evidence>
<sequence length="342" mass="37504">MAGRVTLDDIAQRVGVSKTLVSLVLNGKAERYGISKQTCDRVFVAVHELNYRPNQTARSLRTGKTRTIGLVVSDISNAFYANLAREFEDLATAQGYSVFICSTDEDVEKEKSLITMLRNRQVDGLVVSSSQDKTDWLNAINDGGTPLVLIDRHLGNNTLSAVVGANRKGGRMLARHLVEQGFQNPLVIGLSTNHISSVAERIEGFVEVFKNENLEYAVHEVGFHSVQSDVVNLLNGIEAKRFKPDCLFAVNNNIATAVLQYLSAKNVKVPNELGLVCFDDMPYFSIIKPSVTAVEQPIAKICSKAFGILQELMETGSNSKTTGVVEIPVKVKIRESSMLKSN</sequence>